<accession>A0AAN5D3B9</accession>
<keyword evidence="1" id="KW-0812">Transmembrane</keyword>
<feature type="non-terminal residue" evidence="2">
    <location>
        <position position="1"/>
    </location>
</feature>
<keyword evidence="1" id="KW-0472">Membrane</keyword>
<feature type="transmembrane region" description="Helical" evidence="1">
    <location>
        <begin position="76"/>
        <end position="98"/>
    </location>
</feature>
<dbReference type="Proteomes" id="UP001328107">
    <property type="component" value="Unassembled WGS sequence"/>
</dbReference>
<keyword evidence="1" id="KW-1133">Transmembrane helix</keyword>
<name>A0AAN5D3B9_9BILA</name>
<keyword evidence="3" id="KW-1185">Reference proteome</keyword>
<organism evidence="2 3">
    <name type="scientific">Pristionchus mayeri</name>
    <dbReference type="NCBI Taxonomy" id="1317129"/>
    <lineage>
        <taxon>Eukaryota</taxon>
        <taxon>Metazoa</taxon>
        <taxon>Ecdysozoa</taxon>
        <taxon>Nematoda</taxon>
        <taxon>Chromadorea</taxon>
        <taxon>Rhabditida</taxon>
        <taxon>Rhabditina</taxon>
        <taxon>Diplogasteromorpha</taxon>
        <taxon>Diplogasteroidea</taxon>
        <taxon>Neodiplogasteridae</taxon>
        <taxon>Pristionchus</taxon>
    </lineage>
</organism>
<protein>
    <submittedName>
        <fullName evidence="2">Uncharacterized protein</fullName>
    </submittedName>
</protein>
<sequence>SILYENRLIQYFLSLLIWIFSIIGAGGYCVGKCERQIFNDGTFMDKCHRSLRRNSTFPKYANNPGLYDAAHIIRDVMLLDVMIFCPFSLSVCISYLLLLS</sequence>
<evidence type="ECO:0000313" key="2">
    <source>
        <dbReference type="EMBL" id="GMR56046.1"/>
    </source>
</evidence>
<dbReference type="EMBL" id="BTRK01000005">
    <property type="protein sequence ID" value="GMR56046.1"/>
    <property type="molecule type" value="Genomic_DNA"/>
</dbReference>
<reference evidence="3" key="1">
    <citation type="submission" date="2022-10" db="EMBL/GenBank/DDBJ databases">
        <title>Genome assembly of Pristionchus species.</title>
        <authorList>
            <person name="Yoshida K."/>
            <person name="Sommer R.J."/>
        </authorList>
    </citation>
    <scope>NUCLEOTIDE SEQUENCE [LARGE SCALE GENOMIC DNA]</scope>
    <source>
        <strain evidence="3">RS5460</strain>
    </source>
</reference>
<feature type="transmembrane region" description="Helical" evidence="1">
    <location>
        <begin position="12"/>
        <end position="30"/>
    </location>
</feature>
<proteinExistence type="predicted"/>
<comment type="caution">
    <text evidence="2">The sequence shown here is derived from an EMBL/GenBank/DDBJ whole genome shotgun (WGS) entry which is preliminary data.</text>
</comment>
<dbReference type="AlphaFoldDB" id="A0AAN5D3B9"/>
<evidence type="ECO:0000256" key="1">
    <source>
        <dbReference type="SAM" id="Phobius"/>
    </source>
</evidence>
<evidence type="ECO:0000313" key="3">
    <source>
        <dbReference type="Proteomes" id="UP001328107"/>
    </source>
</evidence>
<gene>
    <name evidence="2" type="ORF">PMAYCL1PPCAC_26241</name>
</gene>